<dbReference type="PANTHER" id="PTHR42783:SF3">
    <property type="entry name" value="GLUTAMATE SYNTHASE [NADPH] SMALL CHAIN-RELATED"/>
    <property type="match status" value="1"/>
</dbReference>
<dbReference type="GO" id="GO:0016491">
    <property type="term" value="F:oxidoreductase activity"/>
    <property type="evidence" value="ECO:0007669"/>
    <property type="project" value="InterPro"/>
</dbReference>
<dbReference type="Pfam" id="PF07992">
    <property type="entry name" value="Pyr_redox_2"/>
    <property type="match status" value="1"/>
</dbReference>
<evidence type="ECO:0000259" key="1">
    <source>
        <dbReference type="Pfam" id="PF07992"/>
    </source>
</evidence>
<comment type="caution">
    <text evidence="2">The sequence shown here is derived from an EMBL/GenBank/DDBJ whole genome shotgun (WGS) entry which is preliminary data.</text>
</comment>
<dbReference type="SUPFAM" id="SSF51905">
    <property type="entry name" value="FAD/NAD(P)-binding domain"/>
    <property type="match status" value="1"/>
</dbReference>
<feature type="non-terminal residue" evidence="2">
    <location>
        <position position="99"/>
    </location>
</feature>
<protein>
    <recommendedName>
        <fullName evidence="1">FAD/NAD(P)-binding domain-containing protein</fullName>
    </recommendedName>
</protein>
<dbReference type="Gene3D" id="3.50.50.60">
    <property type="entry name" value="FAD/NAD(P)-binding domain"/>
    <property type="match status" value="1"/>
</dbReference>
<dbReference type="AlphaFoldDB" id="X1NVD9"/>
<dbReference type="InterPro" id="IPR023753">
    <property type="entry name" value="FAD/NAD-binding_dom"/>
</dbReference>
<evidence type="ECO:0000313" key="2">
    <source>
        <dbReference type="EMBL" id="GAI47987.1"/>
    </source>
</evidence>
<accession>X1NVD9</accession>
<dbReference type="EMBL" id="BARV01038462">
    <property type="protein sequence ID" value="GAI47987.1"/>
    <property type="molecule type" value="Genomic_DNA"/>
</dbReference>
<sequence>MKGEKLVMSGLEFLRNSNLGVREVPGKKVAVIGGGNVAVDVARTLLRLGTEPVIIYRRSKAEMPAVKEEVNKAEQEGIKIQFLTLPVEALSKGSKIILQ</sequence>
<gene>
    <name evidence="2" type="ORF">S06H3_59247</name>
</gene>
<organism evidence="2">
    <name type="scientific">marine sediment metagenome</name>
    <dbReference type="NCBI Taxonomy" id="412755"/>
    <lineage>
        <taxon>unclassified sequences</taxon>
        <taxon>metagenomes</taxon>
        <taxon>ecological metagenomes</taxon>
    </lineage>
</organism>
<dbReference type="InterPro" id="IPR036188">
    <property type="entry name" value="FAD/NAD-bd_sf"/>
</dbReference>
<reference evidence="2" key="1">
    <citation type="journal article" date="2014" name="Front. Microbiol.">
        <title>High frequency of phylogenetically diverse reductive dehalogenase-homologous genes in deep subseafloor sedimentary metagenomes.</title>
        <authorList>
            <person name="Kawai M."/>
            <person name="Futagami T."/>
            <person name="Toyoda A."/>
            <person name="Takaki Y."/>
            <person name="Nishi S."/>
            <person name="Hori S."/>
            <person name="Arai W."/>
            <person name="Tsubouchi T."/>
            <person name="Morono Y."/>
            <person name="Uchiyama I."/>
            <person name="Ito T."/>
            <person name="Fujiyama A."/>
            <person name="Inagaki F."/>
            <person name="Takami H."/>
        </authorList>
    </citation>
    <scope>NUCLEOTIDE SEQUENCE</scope>
    <source>
        <strain evidence="2">Expedition CK06-06</strain>
    </source>
</reference>
<dbReference type="PANTHER" id="PTHR42783">
    <property type="entry name" value="GLUTAMATE SYNTHASE [NADPH] SMALL CHAIN"/>
    <property type="match status" value="1"/>
</dbReference>
<feature type="domain" description="FAD/NAD(P)-binding" evidence="1">
    <location>
        <begin position="17"/>
        <end position="93"/>
    </location>
</feature>
<name>X1NVD9_9ZZZZ</name>
<proteinExistence type="predicted"/>